<protein>
    <submittedName>
        <fullName evidence="1">Uncharacterized protein</fullName>
    </submittedName>
</protein>
<accession>A0A010S349</accession>
<dbReference type="OrthoDB" id="10344806at2759"/>
<evidence type="ECO:0000313" key="1">
    <source>
        <dbReference type="EMBL" id="EXF79008.1"/>
    </source>
</evidence>
<gene>
    <name evidence="1" type="ORF">CFIO01_05768</name>
</gene>
<dbReference type="Proteomes" id="UP000020467">
    <property type="component" value="Unassembled WGS sequence"/>
</dbReference>
<dbReference type="HOGENOM" id="CLU_1786691_0_0_1"/>
<comment type="caution">
    <text evidence="1">The sequence shown here is derived from an EMBL/GenBank/DDBJ whole genome shotgun (WGS) entry which is preliminary data.</text>
</comment>
<organism evidence="1 2">
    <name type="scientific">Colletotrichum fioriniae PJ7</name>
    <dbReference type="NCBI Taxonomy" id="1445577"/>
    <lineage>
        <taxon>Eukaryota</taxon>
        <taxon>Fungi</taxon>
        <taxon>Dikarya</taxon>
        <taxon>Ascomycota</taxon>
        <taxon>Pezizomycotina</taxon>
        <taxon>Sordariomycetes</taxon>
        <taxon>Hypocreomycetidae</taxon>
        <taxon>Glomerellales</taxon>
        <taxon>Glomerellaceae</taxon>
        <taxon>Colletotrichum</taxon>
        <taxon>Colletotrichum acutatum species complex</taxon>
    </lineage>
</organism>
<dbReference type="KEGG" id="cfj:CFIO01_05768"/>
<evidence type="ECO:0000313" key="2">
    <source>
        <dbReference type="Proteomes" id="UP000020467"/>
    </source>
</evidence>
<keyword evidence="2" id="KW-1185">Reference proteome</keyword>
<proteinExistence type="predicted"/>
<sequence>MIAIRDNHRQRPLPGSSKICKLRTPPMPSLLFLFLETSPALHLASSESSPFLAWPRLASHYRTSPYLTAVPELYPVLTQMRQARNISVWCVLQTWDEARLATNFEYHLLFRHYRIIHSQIRHANIVLVVVVGPPILCNLPEPLPL</sequence>
<reference evidence="1 2" key="1">
    <citation type="submission" date="2014-02" db="EMBL/GenBank/DDBJ databases">
        <title>The genome sequence of Colletotrichum fioriniae PJ7.</title>
        <authorList>
            <person name="Baroncelli R."/>
            <person name="Thon M.R."/>
        </authorList>
    </citation>
    <scope>NUCLEOTIDE SEQUENCE [LARGE SCALE GENOMIC DNA]</scope>
    <source>
        <strain evidence="1 2">PJ7</strain>
    </source>
</reference>
<dbReference type="AlphaFoldDB" id="A0A010S349"/>
<name>A0A010S349_9PEZI</name>
<dbReference type="EMBL" id="JARH01000588">
    <property type="protein sequence ID" value="EXF79008.1"/>
    <property type="molecule type" value="Genomic_DNA"/>
</dbReference>